<dbReference type="Proteomes" id="UP000018040">
    <property type="component" value="Unassembled WGS sequence"/>
</dbReference>
<gene>
    <name evidence="2" type="ORF">GSB_153611</name>
</gene>
<accession>V6TST6</accession>
<feature type="compositionally biased region" description="Pro residues" evidence="1">
    <location>
        <begin position="783"/>
        <end position="793"/>
    </location>
</feature>
<evidence type="ECO:0000313" key="3">
    <source>
        <dbReference type="Proteomes" id="UP000018040"/>
    </source>
</evidence>
<feature type="region of interest" description="Disordered" evidence="1">
    <location>
        <begin position="257"/>
        <end position="279"/>
    </location>
</feature>
<dbReference type="VEuPathDB" id="GiardiaDB:QR46_3976"/>
<evidence type="ECO:0000256" key="1">
    <source>
        <dbReference type="SAM" id="MobiDB-lite"/>
    </source>
</evidence>
<reference evidence="3" key="1">
    <citation type="submission" date="2012-02" db="EMBL/GenBank/DDBJ databases">
        <title>Genome sequencing of Giardia lamblia Genotypes A2 and B isolates (DH and GS) and comparative analysis with the genomes of Genotypes A1 and E (WB and Pig).</title>
        <authorList>
            <person name="Adam R."/>
            <person name="Dahlstrom E."/>
            <person name="Martens C."/>
            <person name="Bruno D."/>
            <person name="Barbian K."/>
            <person name="Porcella S.F."/>
            <person name="Nash T."/>
        </authorList>
    </citation>
    <scope>NUCLEOTIDE SEQUENCE</scope>
    <source>
        <strain evidence="3">GS</strain>
    </source>
</reference>
<comment type="caution">
    <text evidence="2">The sequence shown here is derived from an EMBL/GenBank/DDBJ whole genome shotgun (WGS) entry which is preliminary data.</text>
</comment>
<feature type="region of interest" description="Disordered" evidence="1">
    <location>
        <begin position="783"/>
        <end position="839"/>
    </location>
</feature>
<dbReference type="OrthoDB" id="10260050at2759"/>
<name>V6TST6_GIAIN</name>
<dbReference type="EMBL" id="AHHH01000098">
    <property type="protein sequence ID" value="ESU42053.1"/>
    <property type="molecule type" value="Genomic_DNA"/>
</dbReference>
<sequence length="839" mass="93816">MEGFYSVLGLSIDISKHSALLHRYENSIATMGDIEQAVYAADAARLAGAYVTYKSRFLIPTPFGSTVLAFIDTVINELNELRLTIASLSQSPSPLLNSSTSHNDLPITALLRAVVTIADSDLLKLAPVFETLDWVKSSSVAQQTSQSAALLDELQQRYSLCESSTVFTKLLMRCRQAFVNSLLNELLYGRCLTHPVDNVIANNCLLESSTSSAESFASISRYSLPAFLVNINVPLLCYTDLLSILIKGKCARTNKRMQPHQNNTSFSEESVTSSTHIDEESLSDDTGRELAQCFTPPDAAEAADIFTFGDTSTYLESSGRLLPLLCEVSDTIITFQQEVLPGLFRDSTWPLADVECVRNLLVSINRRLSDALSIERRKIYSQLGILLLQTEAAGNFIQVTTRLTDYTMETIELASHLPLDSALSNQSQAHKTLCEDLFTESWFKVRVPLEFVSHMHNTMISQKLSKHCIESCSSSGPALFERFFRKQLKRIYKRVMRTVRNKDLLRGDYVLLEPSDAIILLTFGALHFHVAEEDLAVERAEYFLGERSQACVTDLSYMCRLSQFTSTSLNCAMRILSRLEKELERQSSKENHGNFSQDTVSEIVTKDIEEAAQRENFLAIRNMNPRRTSISPPFPSITRMLNLMTRFVISHNTYLRGVSLEPLRVSGLLDENSSDDLAIMLKEAHTRCIITRPIKTLINEMLYLCLRACYVIALLCKLSVSFAKYGRHFAYILRDCRELELRFSGMWETLLRDLSAAEQSQGIDASCSMLMTWLPELGASTSWPPPAVHPRPQPADATRTQTDPLDSRPGHPQGPTQTGGKDSLSNLRLGAALGLRKPK</sequence>
<dbReference type="VEuPathDB" id="GiardiaDB:DHA2_151287"/>
<organism evidence="2 3">
    <name type="scientific">Giardia intestinalis</name>
    <name type="common">Giardia lamblia</name>
    <dbReference type="NCBI Taxonomy" id="5741"/>
    <lineage>
        <taxon>Eukaryota</taxon>
        <taxon>Metamonada</taxon>
        <taxon>Diplomonadida</taxon>
        <taxon>Hexamitidae</taxon>
        <taxon>Giardiinae</taxon>
        <taxon>Giardia</taxon>
    </lineage>
</organism>
<feature type="compositionally biased region" description="Low complexity" evidence="1">
    <location>
        <begin position="810"/>
        <end position="820"/>
    </location>
</feature>
<proteinExistence type="predicted"/>
<evidence type="ECO:0000313" key="2">
    <source>
        <dbReference type="EMBL" id="ESU42053.1"/>
    </source>
</evidence>
<dbReference type="AlphaFoldDB" id="V6TST6"/>
<dbReference type="VEuPathDB" id="GiardiaDB:GL50803_0017115"/>
<protein>
    <submittedName>
        <fullName evidence="2">Uncharacterized protein</fullName>
    </submittedName>
</protein>
<feature type="compositionally biased region" description="Low complexity" evidence="1">
    <location>
        <begin position="264"/>
        <end position="275"/>
    </location>
</feature>
<reference evidence="2 3" key="2">
    <citation type="journal article" date="2013" name="Genome Biol. Evol.">
        <title>Genome sequencing of Giardia lamblia genotypes A2 and B isolates (DH and GS) and comparative analysis with the genomes of genotypes A1 and E (WB and Pig).</title>
        <authorList>
            <person name="Adam R.D."/>
            <person name="Dahlstrom E.W."/>
            <person name="Martens C.A."/>
            <person name="Bruno D.P."/>
            <person name="Barbian K.D."/>
            <person name="Ricklefs S.M."/>
            <person name="Hernandez M.M."/>
            <person name="Narla N.P."/>
            <person name="Patel R.B."/>
            <person name="Porcella S.F."/>
            <person name="Nash T.E."/>
        </authorList>
    </citation>
    <scope>NUCLEOTIDE SEQUENCE [LARGE SCALE GENOMIC DNA]</scope>
    <source>
        <strain evidence="2 3">GS</strain>
    </source>
</reference>